<name>A0A136Q0M3_9FIRM</name>
<dbReference type="NCBIfam" id="TIGR00259">
    <property type="entry name" value="thylakoid_BtpA"/>
    <property type="match status" value="1"/>
</dbReference>
<evidence type="ECO:0000313" key="3">
    <source>
        <dbReference type="Proteomes" id="UP000070366"/>
    </source>
</evidence>
<dbReference type="SUPFAM" id="SSF51366">
    <property type="entry name" value="Ribulose-phoshate binding barrel"/>
    <property type="match status" value="1"/>
</dbReference>
<organism evidence="2 3">
    <name type="scientific">Christensenella minuta</name>
    <dbReference type="NCBI Taxonomy" id="626937"/>
    <lineage>
        <taxon>Bacteria</taxon>
        <taxon>Bacillati</taxon>
        <taxon>Bacillota</taxon>
        <taxon>Clostridia</taxon>
        <taxon>Christensenellales</taxon>
        <taxon>Christensenellaceae</taxon>
        <taxon>Christensenella</taxon>
    </lineage>
</organism>
<protein>
    <submittedName>
        <fullName evidence="2">Membrane complex biogenesis protein, BtpA family</fullName>
    </submittedName>
</protein>
<dbReference type="Proteomes" id="UP000070366">
    <property type="component" value="Unassembled WGS sequence"/>
</dbReference>
<dbReference type="OrthoDB" id="9791357at2"/>
<dbReference type="STRING" id="626937.HMPREF3293_02857"/>
<dbReference type="RefSeq" id="WP_066521415.1">
    <property type="nucleotide sequence ID" value="NZ_CABMOF010000005.1"/>
</dbReference>
<reference evidence="3" key="1">
    <citation type="submission" date="2016-02" db="EMBL/GenBank/DDBJ databases">
        <authorList>
            <person name="Mitreva M."/>
            <person name="Pepin K.H."/>
            <person name="Mihindukulasuriya K.A."/>
            <person name="Fulton R."/>
            <person name="Fronick C."/>
            <person name="O'Laughlin M."/>
            <person name="Miner T."/>
            <person name="Herter B."/>
            <person name="Rosa B.A."/>
            <person name="Cordes M."/>
            <person name="Tomlinson C."/>
            <person name="Wollam A."/>
            <person name="Palsikar V.B."/>
            <person name="Mardis E.R."/>
            <person name="Wilson R.K."/>
        </authorList>
    </citation>
    <scope>NUCLEOTIDE SEQUENCE [LARGE SCALE GENOMIC DNA]</scope>
    <source>
        <strain evidence="3">DSM 22607</strain>
    </source>
</reference>
<dbReference type="EMBL" id="LSZW01000065">
    <property type="protein sequence ID" value="KXK64213.1"/>
    <property type="molecule type" value="Genomic_DNA"/>
</dbReference>
<dbReference type="AlphaFoldDB" id="A0A136Q0M3"/>
<sequence length="278" mass="30531">MGQDLKSIFTHQKPIIGMVHLRPLPGSPMYDKKNMCMERIIDTAVKEAQLLEEGGVDGLQIENIWDYPYVKGEDIGDETVAAMTAAAVNVKQNVKIPIGVNCHLNGAEQALAIAVAVGARWIRVFEWVNAYVSHAGILEGVGGKLSRYRTALGARDDVLFLCDVNVKHGSHFIISDRTLAEQANDAVTEGAEALIVTGFETGIAPTPEKVREFSEHVDVPVFLGSGTTSENVQELLKYSDGAIVGSYFKEDNSWKKPVSLERTRRFMDEVWSIRNGKG</sequence>
<comment type="similarity">
    <text evidence="1">Belongs to the BtpA family.</text>
</comment>
<keyword evidence="3" id="KW-1185">Reference proteome</keyword>
<dbReference type="KEGG" id="cmiu:B1H56_02685"/>
<proteinExistence type="inferred from homology"/>
<accession>A0A136Q0M3</accession>
<dbReference type="PIRSF" id="PIRSF005956">
    <property type="entry name" value="BtpA"/>
    <property type="match status" value="1"/>
</dbReference>
<evidence type="ECO:0000313" key="2">
    <source>
        <dbReference type="EMBL" id="KXK64213.1"/>
    </source>
</evidence>
<dbReference type="Pfam" id="PF03437">
    <property type="entry name" value="BtpA"/>
    <property type="match status" value="1"/>
</dbReference>
<gene>
    <name evidence="2" type="ORF">HMPREF3293_02857</name>
</gene>
<dbReference type="PANTHER" id="PTHR21381:SF3">
    <property type="entry name" value="SGC REGION PROTEIN SGCQ-RELATED"/>
    <property type="match status" value="1"/>
</dbReference>
<dbReference type="PANTHER" id="PTHR21381">
    <property type="entry name" value="ZGC:162297"/>
    <property type="match status" value="1"/>
</dbReference>
<dbReference type="InterPro" id="IPR005137">
    <property type="entry name" value="BtpA"/>
</dbReference>
<evidence type="ECO:0000256" key="1">
    <source>
        <dbReference type="ARBA" id="ARBA00006007"/>
    </source>
</evidence>
<comment type="caution">
    <text evidence="2">The sequence shown here is derived from an EMBL/GenBank/DDBJ whole genome shotgun (WGS) entry which is preliminary data.</text>
</comment>
<dbReference type="InterPro" id="IPR011060">
    <property type="entry name" value="RibuloseP-bd_barrel"/>
</dbReference>
<dbReference type="PATRIC" id="fig|626937.4.peg.2818"/>